<protein>
    <submittedName>
        <fullName evidence="1">Uncharacterized protein</fullName>
    </submittedName>
</protein>
<organism evidence="1 2">
    <name type="scientific">Polynucleobacter paneuropaeus</name>
    <dbReference type="NCBI Taxonomy" id="2527775"/>
    <lineage>
        <taxon>Bacteria</taxon>
        <taxon>Pseudomonadati</taxon>
        <taxon>Pseudomonadota</taxon>
        <taxon>Betaproteobacteria</taxon>
        <taxon>Burkholderiales</taxon>
        <taxon>Burkholderiaceae</taxon>
        <taxon>Polynucleobacter</taxon>
    </lineage>
</organism>
<reference evidence="2" key="1">
    <citation type="submission" date="2018-06" db="EMBL/GenBank/DDBJ databases">
        <title>Description of a new Polynucleobacter species.</title>
        <authorList>
            <person name="Hahn M.W."/>
        </authorList>
    </citation>
    <scope>NUCLEOTIDE SEQUENCE [LARGE SCALE GENOMIC DNA]</scope>
    <source>
        <strain evidence="2">MG-25-Pas1-D2</strain>
    </source>
</reference>
<sequence>NGDQLNTSYQASIDNLYQMQILGKDQFIQPQNSALPKYSIDQVKIDNFSDKNIFIALPIIFLDLPTKIPLDNNE</sequence>
<dbReference type="Proteomes" id="UP000248592">
    <property type="component" value="Chromosome"/>
</dbReference>
<dbReference type="AlphaFoldDB" id="A0A2Z4JTP3"/>
<name>A0A2Z4JTP3_9BURK</name>
<evidence type="ECO:0000313" key="2">
    <source>
        <dbReference type="Proteomes" id="UP000248592"/>
    </source>
</evidence>
<proteinExistence type="predicted"/>
<evidence type="ECO:0000313" key="1">
    <source>
        <dbReference type="EMBL" id="AWW49652.1"/>
    </source>
</evidence>
<accession>A0A2Z4JTP3</accession>
<dbReference type="RefSeq" id="WP_225971650.1">
    <property type="nucleotide sequence ID" value="NZ_CP030085.1"/>
</dbReference>
<feature type="non-terminal residue" evidence="1">
    <location>
        <position position="1"/>
    </location>
</feature>
<dbReference type="EMBL" id="CP030085">
    <property type="protein sequence ID" value="AWW49652.1"/>
    <property type="molecule type" value="Genomic_DNA"/>
</dbReference>
<gene>
    <name evidence="1" type="ORF">Pas1_04200</name>
</gene>